<dbReference type="Proteomes" id="UP000245647">
    <property type="component" value="Unassembled WGS sequence"/>
</dbReference>
<accession>A0A2U2PLG0</accession>
<dbReference type="InterPro" id="IPR036737">
    <property type="entry name" value="OmpA-like_sf"/>
</dbReference>
<evidence type="ECO:0000313" key="2">
    <source>
        <dbReference type="Proteomes" id="UP000245647"/>
    </source>
</evidence>
<gene>
    <name evidence="1" type="ORF">DDR33_03015</name>
</gene>
<protein>
    <recommendedName>
        <fullName evidence="3">OmpA-like domain-containing protein</fullName>
    </recommendedName>
</protein>
<dbReference type="SUPFAM" id="SSF103088">
    <property type="entry name" value="OmpA-like"/>
    <property type="match status" value="1"/>
</dbReference>
<proteinExistence type="predicted"/>
<keyword evidence="2" id="KW-1185">Reference proteome</keyword>
<evidence type="ECO:0008006" key="3">
    <source>
        <dbReference type="Google" id="ProtNLM"/>
    </source>
</evidence>
<sequence length="46" mass="5082">MTNELLESGINNKELSEKRANVVMNALTANGISKLGLKVLMQNAHW</sequence>
<name>A0A2U2PLG0_9SPHI</name>
<evidence type="ECO:0000313" key="1">
    <source>
        <dbReference type="EMBL" id="PWG82009.1"/>
    </source>
</evidence>
<comment type="caution">
    <text evidence="1">The sequence shown here is derived from an EMBL/GenBank/DDBJ whole genome shotgun (WGS) entry which is preliminary data.</text>
</comment>
<dbReference type="AlphaFoldDB" id="A0A2U2PLG0"/>
<reference evidence="1 2" key="1">
    <citation type="submission" date="2018-04" db="EMBL/GenBank/DDBJ databases">
        <title>Pedobacter chongqingensis sp. nov., isolated from a rottenly hemp rope.</title>
        <authorList>
            <person name="Cai Y."/>
        </authorList>
    </citation>
    <scope>NUCLEOTIDE SEQUENCE [LARGE SCALE GENOMIC DNA]</scope>
    <source>
        <strain evidence="1 2">FJ4-8</strain>
    </source>
</reference>
<organism evidence="1 2">
    <name type="scientific">Pararcticibacter amylolyticus</name>
    <dbReference type="NCBI Taxonomy" id="2173175"/>
    <lineage>
        <taxon>Bacteria</taxon>
        <taxon>Pseudomonadati</taxon>
        <taxon>Bacteroidota</taxon>
        <taxon>Sphingobacteriia</taxon>
        <taxon>Sphingobacteriales</taxon>
        <taxon>Sphingobacteriaceae</taxon>
        <taxon>Pararcticibacter</taxon>
    </lineage>
</organism>
<dbReference type="EMBL" id="QEAS01000002">
    <property type="protein sequence ID" value="PWG82009.1"/>
    <property type="molecule type" value="Genomic_DNA"/>
</dbReference>